<proteinExistence type="predicted"/>
<dbReference type="EMBL" id="AMLP01000114">
    <property type="protein sequence ID" value="ELS55419.1"/>
    <property type="molecule type" value="Genomic_DNA"/>
</dbReference>
<evidence type="ECO:0000313" key="1">
    <source>
        <dbReference type="EMBL" id="ELS55419.1"/>
    </source>
</evidence>
<gene>
    <name evidence="1" type="ORF">STVIR_3661</name>
</gene>
<dbReference type="PATRIC" id="fig|1160705.3.peg.3629"/>
<protein>
    <submittedName>
        <fullName evidence="1">Uncharacterized protein</fullName>
    </submittedName>
</protein>
<organism evidence="1 2">
    <name type="scientific">Streptomyces viridochromogenes Tue57</name>
    <dbReference type="NCBI Taxonomy" id="1160705"/>
    <lineage>
        <taxon>Bacteria</taxon>
        <taxon>Bacillati</taxon>
        <taxon>Actinomycetota</taxon>
        <taxon>Actinomycetes</taxon>
        <taxon>Kitasatosporales</taxon>
        <taxon>Streptomycetaceae</taxon>
        <taxon>Streptomyces</taxon>
    </lineage>
</organism>
<dbReference type="RefSeq" id="WP_003998992.1">
    <property type="nucleotide sequence ID" value="NZ_AMLP01000114.1"/>
</dbReference>
<sequence>MALDGGPVSTFLLDSVTDSFAVLAPTENGWQVRQAGPRRLWDAIESAVATWEEYGSPNTAAFGVTVARDQQAVWLGNPNGPRWPLHP</sequence>
<reference evidence="1 2" key="1">
    <citation type="journal article" date="2013" name="Genome Announc.">
        <title>Draft Genome Sequence of Streptomyces viridochromogenes Strain Tu57, Producer of Avilamycin.</title>
        <authorList>
            <person name="Gruning B.A."/>
            <person name="Erxleben A."/>
            <person name="Hahnlein A."/>
            <person name="Gunther S."/>
        </authorList>
    </citation>
    <scope>NUCLEOTIDE SEQUENCE [LARGE SCALE GENOMIC DNA]</scope>
    <source>
        <strain evidence="1 2">Tue57</strain>
    </source>
</reference>
<dbReference type="Proteomes" id="UP000011205">
    <property type="component" value="Unassembled WGS sequence"/>
</dbReference>
<name>L8PGS3_STRVR</name>
<evidence type="ECO:0000313" key="2">
    <source>
        <dbReference type="Proteomes" id="UP000011205"/>
    </source>
</evidence>
<accession>L8PGS3</accession>
<dbReference type="AlphaFoldDB" id="L8PGS3"/>
<comment type="caution">
    <text evidence="1">The sequence shown here is derived from an EMBL/GenBank/DDBJ whole genome shotgun (WGS) entry which is preliminary data.</text>
</comment>